<name>A3LVD2_PICST</name>
<organism evidence="11 12">
    <name type="scientific">Scheffersomyces stipitis (strain ATCC 58785 / CBS 6054 / NBRC 10063 / NRRL Y-11545)</name>
    <name type="common">Yeast</name>
    <name type="synonym">Pichia stipitis</name>
    <dbReference type="NCBI Taxonomy" id="322104"/>
    <lineage>
        <taxon>Eukaryota</taxon>
        <taxon>Fungi</taxon>
        <taxon>Dikarya</taxon>
        <taxon>Ascomycota</taxon>
        <taxon>Saccharomycotina</taxon>
        <taxon>Pichiomycetes</taxon>
        <taxon>Debaryomycetaceae</taxon>
        <taxon>Scheffersomyces</taxon>
    </lineage>
</organism>
<keyword evidence="6" id="KW-0276">Fatty acid metabolism</keyword>
<dbReference type="KEGG" id="pic:PICST_83761"/>
<accession>A3LVD2</accession>
<evidence type="ECO:0000256" key="9">
    <source>
        <dbReference type="ARBA" id="ARBA00047337"/>
    </source>
</evidence>
<dbReference type="EMBL" id="CP000499">
    <property type="protein sequence ID" value="ABN66760.2"/>
    <property type="molecule type" value="Genomic_DNA"/>
</dbReference>
<dbReference type="OrthoDB" id="2418081at2759"/>
<evidence type="ECO:0000256" key="2">
    <source>
        <dbReference type="ARBA" id="ARBA00012423"/>
    </source>
</evidence>
<evidence type="ECO:0000259" key="10">
    <source>
        <dbReference type="Pfam" id="PF02230"/>
    </source>
</evidence>
<evidence type="ECO:0000256" key="5">
    <source>
        <dbReference type="ARBA" id="ARBA00022801"/>
    </source>
</evidence>
<dbReference type="EC" id="3.1.2.22" evidence="2"/>
<dbReference type="GeneID" id="4839721"/>
<evidence type="ECO:0000256" key="3">
    <source>
        <dbReference type="ARBA" id="ARBA00014923"/>
    </source>
</evidence>
<dbReference type="RefSeq" id="XP_001384789.2">
    <property type="nucleotide sequence ID" value="XM_001384752.1"/>
</dbReference>
<dbReference type="HOGENOM" id="CLU_049413_3_8_1"/>
<dbReference type="GO" id="GO:0052689">
    <property type="term" value="F:carboxylic ester hydrolase activity"/>
    <property type="evidence" value="ECO:0007669"/>
    <property type="project" value="UniProtKB-KW"/>
</dbReference>
<comment type="catalytic activity">
    <reaction evidence="9">
        <text>S-hexadecanoyl-L-cysteinyl-[protein] + H2O = L-cysteinyl-[protein] + hexadecanoate + H(+)</text>
        <dbReference type="Rhea" id="RHEA:19233"/>
        <dbReference type="Rhea" id="RHEA-COMP:10131"/>
        <dbReference type="Rhea" id="RHEA-COMP:11032"/>
        <dbReference type="ChEBI" id="CHEBI:7896"/>
        <dbReference type="ChEBI" id="CHEBI:15377"/>
        <dbReference type="ChEBI" id="CHEBI:15378"/>
        <dbReference type="ChEBI" id="CHEBI:29950"/>
        <dbReference type="ChEBI" id="CHEBI:74151"/>
        <dbReference type="EC" id="3.1.2.22"/>
    </reaction>
</comment>
<dbReference type="eggNOG" id="KOG2112">
    <property type="taxonomic scope" value="Eukaryota"/>
</dbReference>
<dbReference type="SUPFAM" id="SSF53474">
    <property type="entry name" value="alpha/beta-Hydrolases"/>
    <property type="match status" value="1"/>
</dbReference>
<evidence type="ECO:0000256" key="6">
    <source>
        <dbReference type="ARBA" id="ARBA00022832"/>
    </source>
</evidence>
<dbReference type="InterPro" id="IPR050565">
    <property type="entry name" value="LYPA1-2/EST-like"/>
</dbReference>
<keyword evidence="4" id="KW-0719">Serine esterase</keyword>
<dbReference type="AlphaFoldDB" id="A3LVD2"/>
<sequence length="233" mass="25424">MASLISAIRINASRTPAKSALIFVHGLGDSGEGWSWLHPLVQQKGIIKDADSINYIFPNAPSIPITVNGGYVMPSWFDIYEFGNPNAKQDEVGFLKSCDVLKALIKEQIDVHKIPAERIIIGGFSQGAAISLSTIALLDFKIGGVVALSGFCPIKSSIEKLHDGKDANYNTPIFQGHGVIDPLIPCSMGKETSEFFKSLGYHKLEFKTYDYVAHSTGEQELIDFMTFVGTILN</sequence>
<dbReference type="GO" id="GO:0005737">
    <property type="term" value="C:cytoplasm"/>
    <property type="evidence" value="ECO:0007669"/>
    <property type="project" value="TreeGrafter"/>
</dbReference>
<dbReference type="GO" id="GO:0006631">
    <property type="term" value="P:fatty acid metabolic process"/>
    <property type="evidence" value="ECO:0007669"/>
    <property type="project" value="UniProtKB-KW"/>
</dbReference>
<evidence type="ECO:0000313" key="11">
    <source>
        <dbReference type="EMBL" id="ABN66760.2"/>
    </source>
</evidence>
<dbReference type="MEROPS" id="S09.941"/>
<dbReference type="PANTHER" id="PTHR10655:SF17">
    <property type="entry name" value="LYSOPHOSPHOLIPASE-LIKE PROTEIN 1"/>
    <property type="match status" value="1"/>
</dbReference>
<dbReference type="PANTHER" id="PTHR10655">
    <property type="entry name" value="LYSOPHOSPHOLIPASE-RELATED"/>
    <property type="match status" value="1"/>
</dbReference>
<comment type="similarity">
    <text evidence="1">Belongs to the AB hydrolase superfamily. AB hydrolase 2 family.</text>
</comment>
<evidence type="ECO:0000256" key="7">
    <source>
        <dbReference type="ARBA" id="ARBA00029392"/>
    </source>
</evidence>
<evidence type="ECO:0000256" key="8">
    <source>
        <dbReference type="ARBA" id="ARBA00031195"/>
    </source>
</evidence>
<keyword evidence="6" id="KW-0443">Lipid metabolism</keyword>
<dbReference type="OMA" id="LMFRTYN"/>
<proteinExistence type="inferred from homology"/>
<dbReference type="STRING" id="322104.A3LVD2"/>
<keyword evidence="5" id="KW-0378">Hydrolase</keyword>
<reference evidence="11 12" key="1">
    <citation type="journal article" date="2007" name="Nat. Biotechnol.">
        <title>Genome sequence of the lignocellulose-bioconverting and xylose-fermenting yeast Pichia stipitis.</title>
        <authorList>
            <person name="Jeffries T.W."/>
            <person name="Grigoriev I.V."/>
            <person name="Grimwood J."/>
            <person name="Laplaza J.M."/>
            <person name="Aerts A."/>
            <person name="Salamov A."/>
            <person name="Schmutz J."/>
            <person name="Lindquist E."/>
            <person name="Dehal P."/>
            <person name="Shapiro H."/>
            <person name="Jin Y.S."/>
            <person name="Passoth V."/>
            <person name="Richardson P.M."/>
        </authorList>
    </citation>
    <scope>NUCLEOTIDE SEQUENCE [LARGE SCALE GENOMIC DNA]</scope>
    <source>
        <strain evidence="12">ATCC 58785 / CBS 6054 / NBRC 10063 / NRRL Y-11545</strain>
    </source>
</reference>
<keyword evidence="12" id="KW-1185">Reference proteome</keyword>
<evidence type="ECO:0000256" key="1">
    <source>
        <dbReference type="ARBA" id="ARBA00006499"/>
    </source>
</evidence>
<gene>
    <name evidence="11" type="ORF">PICST_83761</name>
</gene>
<protein>
    <recommendedName>
        <fullName evidence="3">Acyl-protein thioesterase 1</fullName>
        <ecNumber evidence="2">3.1.2.22</ecNumber>
    </recommendedName>
    <alternativeName>
        <fullName evidence="8">Palmitoyl-protein hydrolase</fullName>
    </alternativeName>
</protein>
<dbReference type="Proteomes" id="UP000002258">
    <property type="component" value="Chromosome 5"/>
</dbReference>
<dbReference type="GO" id="GO:0008474">
    <property type="term" value="F:palmitoyl-(protein) hydrolase activity"/>
    <property type="evidence" value="ECO:0007669"/>
    <property type="project" value="UniProtKB-EC"/>
</dbReference>
<dbReference type="InterPro" id="IPR029058">
    <property type="entry name" value="AB_hydrolase_fold"/>
</dbReference>
<dbReference type="FunCoup" id="A3LVD2">
    <property type="interactions" value="495"/>
</dbReference>
<evidence type="ECO:0000313" key="12">
    <source>
        <dbReference type="Proteomes" id="UP000002258"/>
    </source>
</evidence>
<dbReference type="InParanoid" id="A3LVD2"/>
<feature type="domain" description="Phospholipase/carboxylesterase/thioesterase" evidence="10">
    <location>
        <begin position="9"/>
        <end position="230"/>
    </location>
</feature>
<evidence type="ECO:0000256" key="4">
    <source>
        <dbReference type="ARBA" id="ARBA00022487"/>
    </source>
</evidence>
<dbReference type="Pfam" id="PF02230">
    <property type="entry name" value="Abhydrolase_2"/>
    <property type="match status" value="1"/>
</dbReference>
<dbReference type="Gene3D" id="3.40.50.1820">
    <property type="entry name" value="alpha/beta hydrolase"/>
    <property type="match status" value="1"/>
</dbReference>
<comment type="function">
    <text evidence="7">Hydrolyzes fatty acids from S-acylated cysteine residues in proteins with a strong preference for palmitoylated G-alpha proteins over other acyl substrates. Mediates the deacylation of G-alpha proteins such as GPA1 in vivo, but has weak or no activity toward palmitoylated Ras proteins. Has weak lysophospholipase activity in vitro; however such activity may not exist in vivo.</text>
</comment>
<dbReference type="InterPro" id="IPR003140">
    <property type="entry name" value="PLipase/COase/thioEstase"/>
</dbReference>